<dbReference type="PANTHER" id="PTHR34136:SF1">
    <property type="entry name" value="UDP-N-ACETYL-D-MANNOSAMINURONIC ACID TRANSFERASE"/>
    <property type="match status" value="1"/>
</dbReference>
<dbReference type="OrthoDB" id="357801at2"/>
<evidence type="ECO:0000256" key="1">
    <source>
        <dbReference type="ARBA" id="ARBA00022676"/>
    </source>
</evidence>
<dbReference type="AlphaFoldDB" id="A0A1H9G364"/>
<organism evidence="3 4">
    <name type="scientific">Treponema bryantii</name>
    <dbReference type="NCBI Taxonomy" id="163"/>
    <lineage>
        <taxon>Bacteria</taxon>
        <taxon>Pseudomonadati</taxon>
        <taxon>Spirochaetota</taxon>
        <taxon>Spirochaetia</taxon>
        <taxon>Spirochaetales</taxon>
        <taxon>Treponemataceae</taxon>
        <taxon>Treponema</taxon>
    </lineage>
</organism>
<dbReference type="Proteomes" id="UP000182360">
    <property type="component" value="Unassembled WGS sequence"/>
</dbReference>
<keyword evidence="4" id="KW-1185">Reference proteome</keyword>
<sequence>MIFCNINFNILTKDQLFLRAENETKCIATVNAQFIVLANTNKRYMEYINNNYSTFDGEVPLKKANAYSKDFKDTVKLPGSEIVYDFAQYAKENNLKTFYLGGYEDSNAEAVRVMREKYGIEIEGFSPKYEPYPFSENFRNKCLSRIESFKPDIIFVGFGAPKQEWFIEENKDFFNKLGVKYLIGSGGTFEFVSGKIKRAPKWISKIGLEGIYRLFQEFNLSRIKRILYSMKFYRYINHPPKWEKL</sequence>
<gene>
    <name evidence="3" type="ORF">SAMN04487977_104264</name>
</gene>
<protein>
    <submittedName>
        <fullName evidence="3">N-acetylglucosaminyldiphosphoundecaprenol N-acetyl-beta-D-mannosaminyltransferase</fullName>
    </submittedName>
</protein>
<proteinExistence type="predicted"/>
<dbReference type="InterPro" id="IPR004629">
    <property type="entry name" value="WecG_TagA_CpsF"/>
</dbReference>
<reference evidence="3 4" key="1">
    <citation type="submission" date="2016-10" db="EMBL/GenBank/DDBJ databases">
        <authorList>
            <person name="de Groot N.N."/>
        </authorList>
    </citation>
    <scope>NUCLEOTIDE SEQUENCE [LARGE SCALE GENOMIC DNA]</scope>
    <source>
        <strain evidence="3 4">B25</strain>
    </source>
</reference>
<dbReference type="GO" id="GO:0016758">
    <property type="term" value="F:hexosyltransferase activity"/>
    <property type="evidence" value="ECO:0007669"/>
    <property type="project" value="TreeGrafter"/>
</dbReference>
<name>A0A1H9G364_9SPIR</name>
<evidence type="ECO:0000313" key="4">
    <source>
        <dbReference type="Proteomes" id="UP000182360"/>
    </source>
</evidence>
<evidence type="ECO:0000313" key="3">
    <source>
        <dbReference type="EMBL" id="SEQ44521.1"/>
    </source>
</evidence>
<evidence type="ECO:0000256" key="2">
    <source>
        <dbReference type="ARBA" id="ARBA00022679"/>
    </source>
</evidence>
<keyword evidence="2 3" id="KW-0808">Transferase</keyword>
<dbReference type="EMBL" id="FOFU01000004">
    <property type="protein sequence ID" value="SEQ44521.1"/>
    <property type="molecule type" value="Genomic_DNA"/>
</dbReference>
<keyword evidence="1" id="KW-0328">Glycosyltransferase</keyword>
<dbReference type="NCBIfam" id="TIGR00696">
    <property type="entry name" value="wecG_tagA_cpsF"/>
    <property type="match status" value="1"/>
</dbReference>
<dbReference type="CDD" id="cd06533">
    <property type="entry name" value="Glyco_transf_WecG_TagA"/>
    <property type="match status" value="1"/>
</dbReference>
<dbReference type="RefSeq" id="WP_074643350.1">
    <property type="nucleotide sequence ID" value="NZ_FOFU01000004.1"/>
</dbReference>
<dbReference type="PANTHER" id="PTHR34136">
    <property type="match status" value="1"/>
</dbReference>
<dbReference type="Pfam" id="PF03808">
    <property type="entry name" value="Glyco_tran_WecG"/>
    <property type="match status" value="1"/>
</dbReference>
<accession>A0A1H9G364</accession>